<evidence type="ECO:0000313" key="6">
    <source>
        <dbReference type="Proteomes" id="UP000034883"/>
    </source>
</evidence>
<protein>
    <submittedName>
        <fullName evidence="5">DNA mismatch repair protein MutS</fullName>
    </submittedName>
</protein>
<accession>A0A0F6SHV4</accession>
<keyword evidence="6" id="KW-1185">Reference proteome</keyword>
<evidence type="ECO:0000259" key="4">
    <source>
        <dbReference type="PROSITE" id="PS00486"/>
    </source>
</evidence>
<evidence type="ECO:0000313" key="5">
    <source>
        <dbReference type="EMBL" id="AKF11099.1"/>
    </source>
</evidence>
<dbReference type="SUPFAM" id="SSF52540">
    <property type="entry name" value="P-loop containing nucleoside triphosphate hydrolases"/>
    <property type="match status" value="1"/>
</dbReference>
<dbReference type="STRING" id="927083.DB32_008248"/>
<gene>
    <name evidence="5" type="ORF">DB32_008248</name>
</gene>
<dbReference type="GO" id="GO:0005524">
    <property type="term" value="F:ATP binding"/>
    <property type="evidence" value="ECO:0007669"/>
    <property type="project" value="UniProtKB-KW"/>
</dbReference>
<keyword evidence="2" id="KW-0067">ATP-binding</keyword>
<evidence type="ECO:0000256" key="1">
    <source>
        <dbReference type="ARBA" id="ARBA00022741"/>
    </source>
</evidence>
<feature type="domain" description="DNA mismatch repair proteins mutS family" evidence="4">
    <location>
        <begin position="471"/>
        <end position="487"/>
    </location>
</feature>
<dbReference type="SMART" id="SM00534">
    <property type="entry name" value="MUTSac"/>
    <property type="match status" value="1"/>
</dbReference>
<name>A0A0F6SHV4_9BACT</name>
<dbReference type="PROSITE" id="PS00486">
    <property type="entry name" value="DNA_MISMATCH_REPAIR_2"/>
    <property type="match status" value="1"/>
</dbReference>
<dbReference type="RefSeq" id="WP_053238000.1">
    <property type="nucleotide sequence ID" value="NZ_CP011125.1"/>
</dbReference>
<evidence type="ECO:0000256" key="3">
    <source>
        <dbReference type="ARBA" id="ARBA00023125"/>
    </source>
</evidence>
<dbReference type="EMBL" id="CP011125">
    <property type="protein sequence ID" value="AKF11099.1"/>
    <property type="molecule type" value="Genomic_DNA"/>
</dbReference>
<dbReference type="InterPro" id="IPR000432">
    <property type="entry name" value="DNA_mismatch_repair_MutS_C"/>
</dbReference>
<reference evidence="5 6" key="1">
    <citation type="submission" date="2015-03" db="EMBL/GenBank/DDBJ databases">
        <title>Genome assembly of Sandaracinus amylolyticus DSM 53668.</title>
        <authorList>
            <person name="Sharma G."/>
            <person name="Subramanian S."/>
        </authorList>
    </citation>
    <scope>NUCLEOTIDE SEQUENCE [LARGE SCALE GENOMIC DNA]</scope>
    <source>
        <strain evidence="5 6">DSM 53668</strain>
    </source>
</reference>
<dbReference type="GO" id="GO:0140664">
    <property type="term" value="F:ATP-dependent DNA damage sensor activity"/>
    <property type="evidence" value="ECO:0007669"/>
    <property type="project" value="InterPro"/>
</dbReference>
<dbReference type="GO" id="GO:0030983">
    <property type="term" value="F:mismatched DNA binding"/>
    <property type="evidence" value="ECO:0007669"/>
    <property type="project" value="InterPro"/>
</dbReference>
<organism evidence="5 6">
    <name type="scientific">Sandaracinus amylolyticus</name>
    <dbReference type="NCBI Taxonomy" id="927083"/>
    <lineage>
        <taxon>Bacteria</taxon>
        <taxon>Pseudomonadati</taxon>
        <taxon>Myxococcota</taxon>
        <taxon>Polyangia</taxon>
        <taxon>Polyangiales</taxon>
        <taxon>Sandaracinaceae</taxon>
        <taxon>Sandaracinus</taxon>
    </lineage>
</organism>
<dbReference type="PANTHER" id="PTHR11361">
    <property type="entry name" value="DNA MISMATCH REPAIR PROTEIN MUTS FAMILY MEMBER"/>
    <property type="match status" value="1"/>
</dbReference>
<dbReference type="Proteomes" id="UP000034883">
    <property type="component" value="Chromosome"/>
</dbReference>
<dbReference type="Gene3D" id="3.40.50.300">
    <property type="entry name" value="P-loop containing nucleotide triphosphate hydrolases"/>
    <property type="match status" value="1"/>
</dbReference>
<dbReference type="AlphaFoldDB" id="A0A0F6SHV4"/>
<sequence length="578" mass="62616">MRLVLGRRSTSESLRRRRRALPAGADAGGPPSFYVQPVGAKPALSGPAVPDLLHAEPRAWGDLRGSSELVRFAFEGGDCEGVFDTLIEALPLAPSTFDPATFATQLYLDELVRSSLRVTIEGTHVDASAKVLRRVLETPPARAIDGATRQRVLAELVAKPAMRGDLERVYLAIRRLREALELSTGTEPNLVRRKVGVLVALRRCVEAMADGFEGAESVLSRLRDLGQRVRGREAWSRLVQLVDVEGNLATVDVRLRLGSDGTIRGFGVLAIRESETSILPGPFGRFVQRMISFLRGYRYGESEVVVRLLEEVFAPLADDVVAILACTGAIETYLAALGFRDLARGKGLEVCLPEIVEGAGERAIEGLFNPLLFLQDVTPIPCDVPVPRHDALVVITGPNSGGKTRLLQSLALTQLLGQVGLFVPAAHARIVRAPNLFLSLVTDGDAAQIEGRLGTELMRIRQLFEQLQPGSVAILDELCSGTNPNEGEDIFAMVVSLLPRLRPQVFVSTHFLGLAARLERERPVESLAFLQVELDPEEKPTYQFVPGVATTSLAHKVAARLGVTEAALGELVAAKLRG</sequence>
<evidence type="ECO:0000256" key="2">
    <source>
        <dbReference type="ARBA" id="ARBA00022840"/>
    </source>
</evidence>
<dbReference type="PANTHER" id="PTHR11361:SF14">
    <property type="entry name" value="DNA MISMATCH REPAIR PROTEIN MUTS, TYPE 2"/>
    <property type="match status" value="1"/>
</dbReference>
<proteinExistence type="predicted"/>
<dbReference type="InterPro" id="IPR027417">
    <property type="entry name" value="P-loop_NTPase"/>
</dbReference>
<keyword evidence="1" id="KW-0547">Nucleotide-binding</keyword>
<keyword evidence="3" id="KW-0238">DNA-binding</keyword>
<dbReference type="KEGG" id="samy:DB32_008248"/>
<dbReference type="InterPro" id="IPR045076">
    <property type="entry name" value="MutS"/>
</dbReference>
<dbReference type="GO" id="GO:0006298">
    <property type="term" value="P:mismatch repair"/>
    <property type="evidence" value="ECO:0007669"/>
    <property type="project" value="InterPro"/>
</dbReference>
<dbReference type="Pfam" id="PF00488">
    <property type="entry name" value="MutS_V"/>
    <property type="match status" value="1"/>
</dbReference>